<evidence type="ECO:0000313" key="3">
    <source>
        <dbReference type="Proteomes" id="UP000289323"/>
    </source>
</evidence>
<dbReference type="InterPro" id="IPR013149">
    <property type="entry name" value="ADH-like_C"/>
</dbReference>
<protein>
    <submittedName>
        <fullName evidence="2">16a1b4f1-962c-4521-8c61-cf34e557d900</fullName>
    </submittedName>
</protein>
<evidence type="ECO:0000313" key="2">
    <source>
        <dbReference type="EMBL" id="SPQ22016.1"/>
    </source>
</evidence>
<dbReference type="InterPro" id="IPR036291">
    <property type="entry name" value="NAD(P)-bd_dom_sf"/>
</dbReference>
<dbReference type="PANTHER" id="PTHR11695:SF647">
    <property type="entry name" value="ENOYL REDUCTASE (ER) DOMAIN-CONTAINING PROTEIN"/>
    <property type="match status" value="1"/>
</dbReference>
<dbReference type="Pfam" id="PF00107">
    <property type="entry name" value="ADH_zinc_N"/>
    <property type="match status" value="1"/>
</dbReference>
<dbReference type="PANTHER" id="PTHR11695">
    <property type="entry name" value="ALCOHOL DEHYDROGENASE RELATED"/>
    <property type="match status" value="1"/>
</dbReference>
<dbReference type="Gene3D" id="3.90.180.10">
    <property type="entry name" value="Medium-chain alcohol dehydrogenases, catalytic domain"/>
    <property type="match status" value="1"/>
</dbReference>
<dbReference type="Proteomes" id="UP000289323">
    <property type="component" value="Unassembled WGS sequence"/>
</dbReference>
<reference evidence="2 3" key="1">
    <citation type="submission" date="2018-04" db="EMBL/GenBank/DDBJ databases">
        <authorList>
            <person name="Huttner S."/>
            <person name="Dainat J."/>
        </authorList>
    </citation>
    <scope>NUCLEOTIDE SEQUENCE [LARGE SCALE GENOMIC DNA]</scope>
</reference>
<sequence>MSAWPDCLPFPGAVVLMRKPDSESGCPFSLENAAWPNLAIESALPMHVIKICAVGIHRDELESARDADKVDLTCNIPGYEFSGYEQSAAAPIGALAAYQALFDYRLLVEPSLNDWGRTPPGLASNRWKSILITGAATPVGVWAVQLARLAGAARVVGTCHANDVKLVLELGAHEAYDWEGEGSLKDWRKGHFSVVLDLMGGVTLTRAWRLVAGRGMILSLAANAREAKPNLVNQLITSLGSFSFGNSPRCLELVRSLARRGLVKPVCDPEDVFELGDFEKAMQRLSSHSRGQVVLTLDSEPPLELIDQLDIYGDVSLRRAEITADMIEEAEGEDDEEPLELLGWLGTVGSNGPNLAQLAPEELMPPPTRFLTKKIRDLY</sequence>
<organism evidence="2 3">
    <name type="scientific">Thermothielavioides terrestris</name>
    <dbReference type="NCBI Taxonomy" id="2587410"/>
    <lineage>
        <taxon>Eukaryota</taxon>
        <taxon>Fungi</taxon>
        <taxon>Dikarya</taxon>
        <taxon>Ascomycota</taxon>
        <taxon>Pezizomycotina</taxon>
        <taxon>Sordariomycetes</taxon>
        <taxon>Sordariomycetidae</taxon>
        <taxon>Sordariales</taxon>
        <taxon>Chaetomiaceae</taxon>
        <taxon>Thermothielavioides</taxon>
    </lineage>
</organism>
<name>A0A3S4AND7_9PEZI</name>
<evidence type="ECO:0000259" key="1">
    <source>
        <dbReference type="SMART" id="SM00829"/>
    </source>
</evidence>
<dbReference type="Gene3D" id="3.40.50.720">
    <property type="entry name" value="NAD(P)-binding Rossmann-like Domain"/>
    <property type="match status" value="1"/>
</dbReference>
<dbReference type="GO" id="GO:0016491">
    <property type="term" value="F:oxidoreductase activity"/>
    <property type="evidence" value="ECO:0007669"/>
    <property type="project" value="InterPro"/>
</dbReference>
<dbReference type="EMBL" id="OUUZ01000008">
    <property type="protein sequence ID" value="SPQ22016.1"/>
    <property type="molecule type" value="Genomic_DNA"/>
</dbReference>
<accession>A0A3S4AND7</accession>
<dbReference type="InterPro" id="IPR050700">
    <property type="entry name" value="YIM1/Zinc_Alcohol_DH_Fams"/>
</dbReference>
<dbReference type="InterPro" id="IPR020843">
    <property type="entry name" value="ER"/>
</dbReference>
<gene>
    <name evidence="2" type="ORF">TT172_LOCUS4435</name>
</gene>
<proteinExistence type="predicted"/>
<dbReference type="AlphaFoldDB" id="A0A3S4AND7"/>
<dbReference type="SUPFAM" id="SSF51735">
    <property type="entry name" value="NAD(P)-binding Rossmann-fold domains"/>
    <property type="match status" value="1"/>
</dbReference>
<feature type="domain" description="Enoyl reductase (ER)" evidence="1">
    <location>
        <begin position="28"/>
        <end position="295"/>
    </location>
</feature>
<dbReference type="GO" id="GO:0005739">
    <property type="term" value="C:mitochondrion"/>
    <property type="evidence" value="ECO:0007669"/>
    <property type="project" value="TreeGrafter"/>
</dbReference>
<dbReference type="SMART" id="SM00829">
    <property type="entry name" value="PKS_ER"/>
    <property type="match status" value="1"/>
</dbReference>